<sequence>MAWPLLGLGAHFGLAQADTFPSKPVRLVVPFPAGGGTDIIARAVGQQLSDGPKWSVVVDNKPGAGGNLGVDAVAKAPADGYTLVLGQTSNLAINPTLYAKLPYDPLKDLKPVVLAATAPLVIVVPVDSKLKNLEELLNAARKAPDRLLFGTPGNGTVAHLAVEQLHKAAGIRMQHVPYKGSAQALTDLMGGQIDVYVASVPTALSHIKGGRLRALAVTSDKRSNQLPQVPTVAESGLKGFEANTWFGFLAPAGTPAPVLEHLNQAINQALKSPAVRSRLMGEGGEVLGGTQAEFAALLKTDVQRWGQIVREAGARID</sequence>
<dbReference type="EMBL" id="JAQSIP010000002">
    <property type="protein sequence ID" value="MDD0838024.1"/>
    <property type="molecule type" value="Genomic_DNA"/>
</dbReference>
<proteinExistence type="inferred from homology"/>
<dbReference type="Gene3D" id="3.40.190.10">
    <property type="entry name" value="Periplasmic binding protein-like II"/>
    <property type="match status" value="1"/>
</dbReference>
<protein>
    <submittedName>
        <fullName evidence="2">Tripartite tricarboxylate transporter substrate binding protein</fullName>
    </submittedName>
</protein>
<evidence type="ECO:0000313" key="3">
    <source>
        <dbReference type="Proteomes" id="UP001528673"/>
    </source>
</evidence>
<dbReference type="InterPro" id="IPR005064">
    <property type="entry name" value="BUG"/>
</dbReference>
<dbReference type="Gene3D" id="3.40.190.150">
    <property type="entry name" value="Bordetella uptake gene, domain 1"/>
    <property type="match status" value="1"/>
</dbReference>
<gene>
    <name evidence="2" type="ORF">PSQ40_05515</name>
</gene>
<dbReference type="PANTHER" id="PTHR42928:SF5">
    <property type="entry name" value="BLR1237 PROTEIN"/>
    <property type="match status" value="1"/>
</dbReference>
<dbReference type="PIRSF" id="PIRSF017082">
    <property type="entry name" value="YflP"/>
    <property type="match status" value="1"/>
</dbReference>
<dbReference type="Proteomes" id="UP001528673">
    <property type="component" value="Unassembled WGS sequence"/>
</dbReference>
<evidence type="ECO:0000256" key="1">
    <source>
        <dbReference type="ARBA" id="ARBA00006987"/>
    </source>
</evidence>
<accession>A0ABT5MVE4</accession>
<evidence type="ECO:0000313" key="2">
    <source>
        <dbReference type="EMBL" id="MDD0838024.1"/>
    </source>
</evidence>
<keyword evidence="3" id="KW-1185">Reference proteome</keyword>
<comment type="caution">
    <text evidence="2">The sequence shown here is derived from an EMBL/GenBank/DDBJ whole genome shotgun (WGS) entry which is preliminary data.</text>
</comment>
<organism evidence="2 3">
    <name type="scientific">Curvibacter cyanobacteriorum</name>
    <dbReference type="NCBI Taxonomy" id="3026422"/>
    <lineage>
        <taxon>Bacteria</taxon>
        <taxon>Pseudomonadati</taxon>
        <taxon>Pseudomonadota</taxon>
        <taxon>Betaproteobacteria</taxon>
        <taxon>Burkholderiales</taxon>
        <taxon>Comamonadaceae</taxon>
        <taxon>Curvibacter</taxon>
    </lineage>
</organism>
<dbReference type="CDD" id="cd13578">
    <property type="entry name" value="PBP2_Bug27"/>
    <property type="match status" value="1"/>
</dbReference>
<dbReference type="Pfam" id="PF03401">
    <property type="entry name" value="TctC"/>
    <property type="match status" value="1"/>
</dbReference>
<dbReference type="PANTHER" id="PTHR42928">
    <property type="entry name" value="TRICARBOXYLATE-BINDING PROTEIN"/>
    <property type="match status" value="1"/>
</dbReference>
<comment type="similarity">
    <text evidence="1">Belongs to the UPF0065 (bug) family.</text>
</comment>
<dbReference type="InterPro" id="IPR042100">
    <property type="entry name" value="Bug_dom1"/>
</dbReference>
<reference evidence="2 3" key="1">
    <citation type="submission" date="2023-02" db="EMBL/GenBank/DDBJ databases">
        <title>Bacterial whole genomic sequence of Curvibacter sp. HBC61.</title>
        <authorList>
            <person name="Le V."/>
            <person name="Ko S.-R."/>
            <person name="Ahn C.-Y."/>
            <person name="Oh H.-M."/>
        </authorList>
    </citation>
    <scope>NUCLEOTIDE SEQUENCE [LARGE SCALE GENOMIC DNA]</scope>
    <source>
        <strain evidence="2 3">HBC61</strain>
    </source>
</reference>
<dbReference type="SUPFAM" id="SSF53850">
    <property type="entry name" value="Periplasmic binding protein-like II"/>
    <property type="match status" value="1"/>
</dbReference>
<name>A0ABT5MVE4_9BURK</name>